<dbReference type="Proteomes" id="UP000501868">
    <property type="component" value="Chromosome"/>
</dbReference>
<gene>
    <name evidence="1" type="ORF">HFZ78_11030</name>
</gene>
<reference evidence="1 2" key="1">
    <citation type="submission" date="2020-04" db="EMBL/GenBank/DDBJ databases">
        <title>Genome-Wide Identification of 5-Methylcytosine Sites in Bacterial Genomes By High-Throughput Sequencing of MspJI Restriction Fragments.</title>
        <authorList>
            <person name="Wu V."/>
        </authorList>
    </citation>
    <scope>NUCLEOTIDE SEQUENCE [LARGE SCALE GENOMIC DNA]</scope>
    <source>
        <strain evidence="1 2">S2</strain>
    </source>
</reference>
<dbReference type="EMBL" id="CP051128">
    <property type="protein sequence ID" value="QIZ07177.1"/>
    <property type="molecule type" value="Genomic_DNA"/>
</dbReference>
<dbReference type="Gene3D" id="2.60.40.10">
    <property type="entry name" value="Immunoglobulins"/>
    <property type="match status" value="1"/>
</dbReference>
<evidence type="ECO:0000313" key="1">
    <source>
        <dbReference type="EMBL" id="QIZ07177.1"/>
    </source>
</evidence>
<dbReference type="InterPro" id="IPR013783">
    <property type="entry name" value="Ig-like_fold"/>
</dbReference>
<dbReference type="AlphaFoldDB" id="A0A6H1P187"/>
<organism evidence="1 2">
    <name type="scientific">Priestia megaterium</name>
    <name type="common">Bacillus megaterium</name>
    <dbReference type="NCBI Taxonomy" id="1404"/>
    <lineage>
        <taxon>Bacteria</taxon>
        <taxon>Bacillati</taxon>
        <taxon>Bacillota</taxon>
        <taxon>Bacilli</taxon>
        <taxon>Bacillales</taxon>
        <taxon>Bacillaceae</taxon>
        <taxon>Priestia</taxon>
    </lineage>
</organism>
<proteinExistence type="predicted"/>
<accession>A0A6H1P187</accession>
<sequence length="208" mass="22480">MLKLGSRGEDVGDSTVITVEQLTPFRLTGEGVEPLFYPKISIPGKAYVVINESEFVAPPEITIHAPSMILQSEKAEISVNVKDNGGGIENTTVTLDGKQAENPLVIEPISLSIGSNTIGVTVFDREGNQFSKESTFTVTIDEDHLDNVIREAGEKGLISNQGIVQSLLSSVENLQALENKVRAQSGKHIDEGVAILLLKDIEYLKGHK</sequence>
<protein>
    <submittedName>
        <fullName evidence="1">Cadherin-like beta sandwich domain-containing protein</fullName>
    </submittedName>
</protein>
<evidence type="ECO:0000313" key="2">
    <source>
        <dbReference type="Proteomes" id="UP000501868"/>
    </source>
</evidence>
<reference evidence="1 2" key="2">
    <citation type="submission" date="2020-04" db="EMBL/GenBank/DDBJ databases">
        <authorList>
            <person name="Fomenkov A."/>
            <person name="Anton B.P."/>
            <person name="Roberts R.J."/>
        </authorList>
    </citation>
    <scope>NUCLEOTIDE SEQUENCE [LARGE SCALE GENOMIC DNA]</scope>
    <source>
        <strain evidence="1 2">S2</strain>
    </source>
</reference>
<name>A0A6H1P187_PRIMG</name>